<dbReference type="InterPro" id="IPR037045">
    <property type="entry name" value="S8pro/Inhibitor_I9_sf"/>
</dbReference>
<evidence type="ECO:0000256" key="2">
    <source>
        <dbReference type="SAM" id="SignalP"/>
    </source>
</evidence>
<dbReference type="GO" id="GO:0004866">
    <property type="term" value="F:endopeptidase inhibitor activity"/>
    <property type="evidence" value="ECO:0007669"/>
    <property type="project" value="UniProtKB-ARBA"/>
</dbReference>
<dbReference type="PANTHER" id="PTHR28288:SF1">
    <property type="entry name" value="INHIBITOR I9 DOMAIN-CONTAINING PROTEIN"/>
    <property type="match status" value="1"/>
</dbReference>
<organism evidence="3 4">
    <name type="scientific">Apodospora peruviana</name>
    <dbReference type="NCBI Taxonomy" id="516989"/>
    <lineage>
        <taxon>Eukaryota</taxon>
        <taxon>Fungi</taxon>
        <taxon>Dikarya</taxon>
        <taxon>Ascomycota</taxon>
        <taxon>Pezizomycotina</taxon>
        <taxon>Sordariomycetes</taxon>
        <taxon>Sordariomycetidae</taxon>
        <taxon>Sordariales</taxon>
        <taxon>Lasiosphaeriaceae</taxon>
        <taxon>Apodospora</taxon>
    </lineage>
</organism>
<keyword evidence="4" id="KW-1185">Reference proteome</keyword>
<evidence type="ECO:0008006" key="5">
    <source>
        <dbReference type="Google" id="ProtNLM"/>
    </source>
</evidence>
<name>A0AAE0M1T0_9PEZI</name>
<sequence length="100" mass="10697">MRLFAFFLAALSLLIAGVIAVDIQKSVIITYPESTPDSVLDAAKKAIEDGGGIITHEYHLIKGFAAKLGEKVLDEVSALGKTYNAVIEEDQIVSTFQSGN</sequence>
<evidence type="ECO:0000256" key="1">
    <source>
        <dbReference type="ARBA" id="ARBA00038069"/>
    </source>
</evidence>
<gene>
    <name evidence="3" type="ORF">B0H66DRAFT_605831</name>
</gene>
<reference evidence="3" key="1">
    <citation type="journal article" date="2023" name="Mol. Phylogenet. Evol.">
        <title>Genome-scale phylogeny and comparative genomics of the fungal order Sordariales.</title>
        <authorList>
            <person name="Hensen N."/>
            <person name="Bonometti L."/>
            <person name="Westerberg I."/>
            <person name="Brannstrom I.O."/>
            <person name="Guillou S."/>
            <person name="Cros-Aarteil S."/>
            <person name="Calhoun S."/>
            <person name="Haridas S."/>
            <person name="Kuo A."/>
            <person name="Mondo S."/>
            <person name="Pangilinan J."/>
            <person name="Riley R."/>
            <person name="LaButti K."/>
            <person name="Andreopoulos B."/>
            <person name="Lipzen A."/>
            <person name="Chen C."/>
            <person name="Yan M."/>
            <person name="Daum C."/>
            <person name="Ng V."/>
            <person name="Clum A."/>
            <person name="Steindorff A."/>
            <person name="Ohm R.A."/>
            <person name="Martin F."/>
            <person name="Silar P."/>
            <person name="Natvig D.O."/>
            <person name="Lalanne C."/>
            <person name="Gautier V."/>
            <person name="Ament-Velasquez S.L."/>
            <person name="Kruys A."/>
            <person name="Hutchinson M.I."/>
            <person name="Powell A.J."/>
            <person name="Barry K."/>
            <person name="Miller A.N."/>
            <person name="Grigoriev I.V."/>
            <person name="Debuchy R."/>
            <person name="Gladieux P."/>
            <person name="Hiltunen Thoren M."/>
            <person name="Johannesson H."/>
        </authorList>
    </citation>
    <scope>NUCLEOTIDE SEQUENCE</scope>
    <source>
        <strain evidence="3">CBS 118394</strain>
    </source>
</reference>
<dbReference type="InterPro" id="IPR052471">
    <property type="entry name" value="PBI_I9"/>
</dbReference>
<feature type="chain" id="PRO_5042019785" description="Proteinase inhibitor, propeptide" evidence="2">
    <location>
        <begin position="21"/>
        <end position="100"/>
    </location>
</feature>
<reference evidence="3" key="2">
    <citation type="submission" date="2023-06" db="EMBL/GenBank/DDBJ databases">
        <authorList>
            <consortium name="Lawrence Berkeley National Laboratory"/>
            <person name="Haridas S."/>
            <person name="Hensen N."/>
            <person name="Bonometti L."/>
            <person name="Westerberg I."/>
            <person name="Brannstrom I.O."/>
            <person name="Guillou S."/>
            <person name="Cros-Aarteil S."/>
            <person name="Calhoun S."/>
            <person name="Kuo A."/>
            <person name="Mondo S."/>
            <person name="Pangilinan J."/>
            <person name="Riley R."/>
            <person name="Labutti K."/>
            <person name="Andreopoulos B."/>
            <person name="Lipzen A."/>
            <person name="Chen C."/>
            <person name="Yanf M."/>
            <person name="Daum C."/>
            <person name="Ng V."/>
            <person name="Clum A."/>
            <person name="Steindorff A."/>
            <person name="Ohm R."/>
            <person name="Martin F."/>
            <person name="Silar P."/>
            <person name="Natvig D."/>
            <person name="Lalanne C."/>
            <person name="Gautier V."/>
            <person name="Ament-Velasquez S.L."/>
            <person name="Kruys A."/>
            <person name="Hutchinson M.I."/>
            <person name="Powell A.J."/>
            <person name="Barry K."/>
            <person name="Miller A.N."/>
            <person name="Grigoriev I.V."/>
            <person name="Debuchy R."/>
            <person name="Gladieux P."/>
            <person name="Thoren M.H."/>
            <person name="Johannesson H."/>
        </authorList>
    </citation>
    <scope>NUCLEOTIDE SEQUENCE</scope>
    <source>
        <strain evidence="3">CBS 118394</strain>
    </source>
</reference>
<accession>A0AAE0M1T0</accession>
<evidence type="ECO:0000313" key="4">
    <source>
        <dbReference type="Proteomes" id="UP001283341"/>
    </source>
</evidence>
<keyword evidence="2" id="KW-0732">Signal</keyword>
<evidence type="ECO:0000313" key="3">
    <source>
        <dbReference type="EMBL" id="KAK3314914.1"/>
    </source>
</evidence>
<proteinExistence type="inferred from homology"/>
<dbReference type="FunFam" id="3.30.70.80:FF:000005">
    <property type="entry name" value="Proteinase inhibitor I2B"/>
    <property type="match status" value="1"/>
</dbReference>
<dbReference type="GO" id="GO:0042144">
    <property type="term" value="P:vacuole fusion, non-autophagic"/>
    <property type="evidence" value="ECO:0007669"/>
    <property type="project" value="TreeGrafter"/>
</dbReference>
<comment type="similarity">
    <text evidence="1">Belongs to the protease inhibitor I9 family.</text>
</comment>
<protein>
    <recommendedName>
        <fullName evidence="5">Proteinase inhibitor, propeptide</fullName>
    </recommendedName>
</protein>
<dbReference type="EMBL" id="JAUEDM010000006">
    <property type="protein sequence ID" value="KAK3314914.1"/>
    <property type="molecule type" value="Genomic_DNA"/>
</dbReference>
<comment type="caution">
    <text evidence="3">The sequence shown here is derived from an EMBL/GenBank/DDBJ whole genome shotgun (WGS) entry which is preliminary data.</text>
</comment>
<dbReference type="AlphaFoldDB" id="A0AAE0M1T0"/>
<feature type="signal peptide" evidence="2">
    <location>
        <begin position="1"/>
        <end position="20"/>
    </location>
</feature>
<dbReference type="Gene3D" id="3.30.70.80">
    <property type="entry name" value="Peptidase S8 propeptide/proteinase inhibitor I9"/>
    <property type="match status" value="1"/>
</dbReference>
<dbReference type="Proteomes" id="UP001283341">
    <property type="component" value="Unassembled WGS sequence"/>
</dbReference>
<dbReference type="SUPFAM" id="SSF54897">
    <property type="entry name" value="Protease propeptides/inhibitors"/>
    <property type="match status" value="1"/>
</dbReference>
<dbReference type="PANTHER" id="PTHR28288">
    <property type="entry name" value="PROTEASE B INHIBITOR 2"/>
    <property type="match status" value="1"/>
</dbReference>